<dbReference type="PhylomeDB" id="T1ITN5"/>
<evidence type="ECO:0000256" key="4">
    <source>
        <dbReference type="ARBA" id="ARBA00023004"/>
    </source>
</evidence>
<keyword evidence="2 7" id="KW-0479">Metal-binding</keyword>
<dbReference type="GO" id="GO:0046872">
    <property type="term" value="F:metal ion binding"/>
    <property type="evidence" value="ECO:0007669"/>
    <property type="project" value="UniProtKB-UniRule"/>
</dbReference>
<dbReference type="GO" id="GO:0016192">
    <property type="term" value="P:vesicle-mediated transport"/>
    <property type="evidence" value="ECO:0007669"/>
    <property type="project" value="UniProtKB-ARBA"/>
</dbReference>
<name>T1ITN5_STRMM</name>
<dbReference type="InterPro" id="IPR005225">
    <property type="entry name" value="Small_GTP-bd"/>
</dbReference>
<dbReference type="InterPro" id="IPR027417">
    <property type="entry name" value="P-loop_NTPase"/>
</dbReference>
<evidence type="ECO:0000256" key="6">
    <source>
        <dbReference type="PIRSR" id="PIRSR606689-1"/>
    </source>
</evidence>
<reference evidence="11" key="1">
    <citation type="submission" date="2011-05" db="EMBL/GenBank/DDBJ databases">
        <authorList>
            <person name="Richards S.R."/>
            <person name="Qu J."/>
            <person name="Jiang H."/>
            <person name="Jhangiani S.N."/>
            <person name="Agravi P."/>
            <person name="Goodspeed R."/>
            <person name="Gross S."/>
            <person name="Mandapat C."/>
            <person name="Jackson L."/>
            <person name="Mathew T."/>
            <person name="Pu L."/>
            <person name="Thornton R."/>
            <person name="Saada N."/>
            <person name="Wilczek-Boney K.B."/>
            <person name="Lee S."/>
            <person name="Kovar C."/>
            <person name="Wu Y."/>
            <person name="Scherer S.E."/>
            <person name="Worley K.C."/>
            <person name="Muzny D.M."/>
            <person name="Gibbs R."/>
        </authorList>
    </citation>
    <scope>NUCLEOTIDE SEQUENCE</scope>
    <source>
        <strain evidence="11">Brora</strain>
    </source>
</reference>
<dbReference type="PROSITE" id="PS51417">
    <property type="entry name" value="ARF"/>
    <property type="match status" value="1"/>
</dbReference>
<evidence type="ECO:0000256" key="1">
    <source>
        <dbReference type="ARBA" id="ARBA00022617"/>
    </source>
</evidence>
<dbReference type="InterPro" id="IPR001199">
    <property type="entry name" value="Cyt_B5-like_heme/steroid-bd"/>
</dbReference>
<dbReference type="InterPro" id="IPR006689">
    <property type="entry name" value="Small_GTPase_ARF/SAR"/>
</dbReference>
<keyword evidence="11" id="KW-1185">Reference proteome</keyword>
<organism evidence="10 11">
    <name type="scientific">Strigamia maritima</name>
    <name type="common">European centipede</name>
    <name type="synonym">Geophilus maritimus</name>
    <dbReference type="NCBI Taxonomy" id="126957"/>
    <lineage>
        <taxon>Eukaryota</taxon>
        <taxon>Metazoa</taxon>
        <taxon>Ecdysozoa</taxon>
        <taxon>Arthropoda</taxon>
        <taxon>Myriapoda</taxon>
        <taxon>Chilopoda</taxon>
        <taxon>Pleurostigmophora</taxon>
        <taxon>Geophilomorpha</taxon>
        <taxon>Linotaeniidae</taxon>
        <taxon>Strigamia</taxon>
    </lineage>
</organism>
<evidence type="ECO:0000313" key="11">
    <source>
        <dbReference type="Proteomes" id="UP000014500"/>
    </source>
</evidence>
<protein>
    <recommendedName>
        <fullName evidence="9">Cytochrome b5 heme-binding domain-containing protein</fullName>
    </recommendedName>
</protein>
<feature type="binding site" evidence="7">
    <location>
        <position position="143"/>
    </location>
    <ligand>
        <name>Mg(2+)</name>
        <dbReference type="ChEBI" id="CHEBI:18420"/>
    </ligand>
</feature>
<feature type="binding site" evidence="7">
    <location>
        <position position="115"/>
    </location>
    <ligand>
        <name>Mg(2+)</name>
        <dbReference type="ChEBI" id="CHEBI:18420"/>
    </ligand>
</feature>
<dbReference type="eggNOG" id="KOG0072">
    <property type="taxonomic scope" value="Eukaryota"/>
</dbReference>
<dbReference type="eggNOG" id="KOG0537">
    <property type="taxonomic scope" value="Eukaryota"/>
</dbReference>
<dbReference type="Proteomes" id="UP000014500">
    <property type="component" value="Unassembled WGS sequence"/>
</dbReference>
<dbReference type="InterPro" id="IPR036400">
    <property type="entry name" value="Cyt_B5-like_heme/steroid_sf"/>
</dbReference>
<dbReference type="OMA" id="ETTFSMP"/>
<dbReference type="SMART" id="SM00177">
    <property type="entry name" value="ARF"/>
    <property type="match status" value="1"/>
</dbReference>
<keyword evidence="5 6" id="KW-0342">GTP-binding</keyword>
<evidence type="ECO:0000256" key="8">
    <source>
        <dbReference type="RuleBase" id="RU362121"/>
    </source>
</evidence>
<dbReference type="Pfam" id="PF00173">
    <property type="entry name" value="Cyt-b5"/>
    <property type="match status" value="1"/>
</dbReference>
<keyword evidence="1 8" id="KW-0349">Heme</keyword>
<dbReference type="PROSITE" id="PS50255">
    <property type="entry name" value="CYTOCHROME_B5_2"/>
    <property type="match status" value="1"/>
</dbReference>
<keyword evidence="3 6" id="KW-0547">Nucleotide-binding</keyword>
<dbReference type="PRINTS" id="PR00449">
    <property type="entry name" value="RASTRNSFRMNG"/>
</dbReference>
<reference evidence="10" key="2">
    <citation type="submission" date="2015-02" db="UniProtKB">
        <authorList>
            <consortium name="EnsemblMetazoa"/>
        </authorList>
    </citation>
    <scope>IDENTIFICATION</scope>
</reference>
<evidence type="ECO:0000256" key="3">
    <source>
        <dbReference type="ARBA" id="ARBA00022741"/>
    </source>
</evidence>
<accession>T1ITN5</accession>
<proteinExistence type="inferred from homology"/>
<keyword evidence="4 8" id="KW-0408">Iron</keyword>
<sequence>MATEFPLLMRSARAEEVGRHKTKDDAWMIINKKVYNITDYVTTHPGGDAILRFAGKDGTTAVQQQSAHKRVLNFINQTLEKYYITDLSCFHRYKRHPEPKEPTIVCLGPSGVGKTLLLEKLKKNNNNNNNNTTTENFIPTIPTTGTNLYTIKLDGQRKHSVIVRELGGVMAPLWHLYLSDADAVIFLVDSSNSFQVAASSVLLTEVLNHSSLDNCPFLLVFNKCDVKLTVMSIDLVQDVMQIPDILKNAKPKVTVMRTSALTEHGLPHLRDWIRANTN</sequence>
<dbReference type="GO" id="GO:0003924">
    <property type="term" value="F:GTPase activity"/>
    <property type="evidence" value="ECO:0007669"/>
    <property type="project" value="InterPro"/>
</dbReference>
<dbReference type="EnsemblMetazoa" id="SMAR004488-RA">
    <property type="protein sequence ID" value="SMAR004488-PA"/>
    <property type="gene ID" value="SMAR004488"/>
</dbReference>
<dbReference type="HOGENOM" id="CLU_1002278_0_0_1"/>
<dbReference type="NCBIfam" id="TIGR00231">
    <property type="entry name" value="small_GTP"/>
    <property type="match status" value="1"/>
</dbReference>
<dbReference type="SMART" id="SM01117">
    <property type="entry name" value="Cyt-b5"/>
    <property type="match status" value="1"/>
</dbReference>
<evidence type="ECO:0000259" key="9">
    <source>
        <dbReference type="PROSITE" id="PS50255"/>
    </source>
</evidence>
<dbReference type="EMBL" id="JH431493">
    <property type="status" value="NOT_ANNOTATED_CDS"/>
    <property type="molecule type" value="Genomic_DNA"/>
</dbReference>
<dbReference type="GO" id="GO:0051649">
    <property type="term" value="P:establishment of localization in cell"/>
    <property type="evidence" value="ECO:0007669"/>
    <property type="project" value="UniProtKB-ARBA"/>
</dbReference>
<dbReference type="STRING" id="126957.T1ITN5"/>
<feature type="binding site" evidence="6">
    <location>
        <begin position="222"/>
        <end position="225"/>
    </location>
    <ligand>
        <name>GTP</name>
        <dbReference type="ChEBI" id="CHEBI:37565"/>
    </ligand>
</feature>
<evidence type="ECO:0000313" key="10">
    <source>
        <dbReference type="EnsemblMetazoa" id="SMAR004488-PA"/>
    </source>
</evidence>
<dbReference type="PANTHER" id="PTHR46688:SF1">
    <property type="entry name" value="ADP-RIBOSYLATION FACTOR-LIKE PROTEIN 16"/>
    <property type="match status" value="1"/>
</dbReference>
<dbReference type="Gene3D" id="3.40.50.300">
    <property type="entry name" value="P-loop containing nucleotide triphosphate hydrolases"/>
    <property type="match status" value="1"/>
</dbReference>
<dbReference type="GO" id="GO:0005525">
    <property type="term" value="F:GTP binding"/>
    <property type="evidence" value="ECO:0007669"/>
    <property type="project" value="UniProtKB-KW"/>
</dbReference>
<dbReference type="Pfam" id="PF00025">
    <property type="entry name" value="Arf"/>
    <property type="match status" value="1"/>
</dbReference>
<dbReference type="InterPro" id="IPR018506">
    <property type="entry name" value="Cyt_B5_heme-BS"/>
</dbReference>
<comment type="similarity">
    <text evidence="8">Belongs to the cytochrome b5 family.</text>
</comment>
<dbReference type="PROSITE" id="PS00191">
    <property type="entry name" value="CYTOCHROME_B5_1"/>
    <property type="match status" value="1"/>
</dbReference>
<keyword evidence="7" id="KW-0460">Magnesium</keyword>
<feature type="binding site" evidence="6">
    <location>
        <begin position="108"/>
        <end position="115"/>
    </location>
    <ligand>
        <name>GTP</name>
        <dbReference type="ChEBI" id="CHEBI:37565"/>
    </ligand>
</feature>
<dbReference type="SUPFAM" id="SSF55856">
    <property type="entry name" value="Cytochrome b5-like heme/steroid binding domain"/>
    <property type="match status" value="1"/>
</dbReference>
<feature type="binding site" evidence="6">
    <location>
        <position position="168"/>
    </location>
    <ligand>
        <name>GTP</name>
        <dbReference type="ChEBI" id="CHEBI:37565"/>
    </ligand>
</feature>
<dbReference type="SUPFAM" id="SSF52540">
    <property type="entry name" value="P-loop containing nucleoside triphosphate hydrolases"/>
    <property type="match status" value="1"/>
</dbReference>
<evidence type="ECO:0000256" key="5">
    <source>
        <dbReference type="ARBA" id="ARBA00023134"/>
    </source>
</evidence>
<dbReference type="AlphaFoldDB" id="T1ITN5"/>
<dbReference type="GO" id="GO:0020037">
    <property type="term" value="F:heme binding"/>
    <property type="evidence" value="ECO:0007669"/>
    <property type="project" value="UniProtKB-UniRule"/>
</dbReference>
<dbReference type="PANTHER" id="PTHR46688">
    <property type="entry name" value="ADP-RIBOSYLATION FACTOR-LIKE PROTEIN 16"/>
    <property type="match status" value="1"/>
</dbReference>
<feature type="domain" description="Cytochrome b5 heme-binding" evidence="9">
    <location>
        <begin position="9"/>
        <end position="88"/>
    </location>
</feature>
<evidence type="ECO:0000256" key="7">
    <source>
        <dbReference type="PIRSR" id="PIRSR606689-2"/>
    </source>
</evidence>
<dbReference type="Gene3D" id="3.10.120.10">
    <property type="entry name" value="Cytochrome b5-like heme/steroid binding domain"/>
    <property type="match status" value="1"/>
</dbReference>
<evidence type="ECO:0000256" key="2">
    <source>
        <dbReference type="ARBA" id="ARBA00022723"/>
    </source>
</evidence>